<reference evidence="2" key="1">
    <citation type="submission" date="2023-10" db="EMBL/GenBank/DDBJ databases">
        <authorList>
            <person name="Chen Y."/>
            <person name="Shah S."/>
            <person name="Dougan E. K."/>
            <person name="Thang M."/>
            <person name="Chan C."/>
        </authorList>
    </citation>
    <scope>NUCLEOTIDE SEQUENCE [LARGE SCALE GENOMIC DNA]</scope>
</reference>
<gene>
    <name evidence="2" type="ORF">PCOR1329_LOCUS67226</name>
</gene>
<evidence type="ECO:0000256" key="1">
    <source>
        <dbReference type="SAM" id="MobiDB-lite"/>
    </source>
</evidence>
<accession>A0ABN9WL08</accession>
<name>A0ABN9WL08_9DINO</name>
<comment type="caution">
    <text evidence="2">The sequence shown here is derived from an EMBL/GenBank/DDBJ whole genome shotgun (WGS) entry which is preliminary data.</text>
</comment>
<proteinExistence type="predicted"/>
<feature type="compositionally biased region" description="Low complexity" evidence="1">
    <location>
        <begin position="121"/>
        <end position="130"/>
    </location>
</feature>
<dbReference type="EMBL" id="CAUYUJ010018704">
    <property type="protein sequence ID" value="CAK0885687.1"/>
    <property type="molecule type" value="Genomic_DNA"/>
</dbReference>
<keyword evidence="3" id="KW-1185">Reference proteome</keyword>
<evidence type="ECO:0000313" key="2">
    <source>
        <dbReference type="EMBL" id="CAK0885687.1"/>
    </source>
</evidence>
<protein>
    <submittedName>
        <fullName evidence="2">Uncharacterized protein</fullName>
    </submittedName>
</protein>
<sequence>MALTGCHRACPRAATAAAAPAAAISSIAAQGSTRASATATARAYGGRQRAGGYACSRRSFRGISGIVPLRGYMFDREKKQVDVAMGMRAATAAGCAFWPGEQGATVCPQAMRCAAPGAARGAASPCGPGAPEKPRGAPAAERAFSVPVTRHVEIEEQINGWSAEDIQVVPTALPAAWT</sequence>
<organism evidence="2 3">
    <name type="scientific">Prorocentrum cordatum</name>
    <dbReference type="NCBI Taxonomy" id="2364126"/>
    <lineage>
        <taxon>Eukaryota</taxon>
        <taxon>Sar</taxon>
        <taxon>Alveolata</taxon>
        <taxon>Dinophyceae</taxon>
        <taxon>Prorocentrales</taxon>
        <taxon>Prorocentraceae</taxon>
        <taxon>Prorocentrum</taxon>
    </lineage>
</organism>
<feature type="region of interest" description="Disordered" evidence="1">
    <location>
        <begin position="121"/>
        <end position="141"/>
    </location>
</feature>
<evidence type="ECO:0000313" key="3">
    <source>
        <dbReference type="Proteomes" id="UP001189429"/>
    </source>
</evidence>
<dbReference type="Proteomes" id="UP001189429">
    <property type="component" value="Unassembled WGS sequence"/>
</dbReference>